<dbReference type="InParanoid" id="H2YV18"/>
<dbReference type="GeneTree" id="ENSGT00940000154583"/>
<evidence type="ECO:0000256" key="4">
    <source>
        <dbReference type="ARBA" id="ARBA00022989"/>
    </source>
</evidence>
<name>H2YV18_CIOSA</name>
<dbReference type="NCBIfam" id="NF037979">
    <property type="entry name" value="Na_transp"/>
    <property type="match status" value="1"/>
</dbReference>
<dbReference type="AlphaFoldDB" id="H2YV18"/>
<evidence type="ECO:0000256" key="6">
    <source>
        <dbReference type="PIRSR" id="PIRSR600175-1"/>
    </source>
</evidence>
<keyword evidence="11" id="KW-1185">Reference proteome</keyword>
<dbReference type="PROSITE" id="PS00610">
    <property type="entry name" value="NA_NEUROTRAN_SYMP_1"/>
    <property type="match status" value="1"/>
</dbReference>
<reference evidence="11" key="1">
    <citation type="submission" date="2003-08" db="EMBL/GenBank/DDBJ databases">
        <authorList>
            <person name="Birren B."/>
            <person name="Nusbaum C."/>
            <person name="Abebe A."/>
            <person name="Abouelleil A."/>
            <person name="Adekoya E."/>
            <person name="Ait-zahra M."/>
            <person name="Allen N."/>
            <person name="Allen T."/>
            <person name="An P."/>
            <person name="Anderson M."/>
            <person name="Anderson S."/>
            <person name="Arachchi H."/>
            <person name="Armbruster J."/>
            <person name="Bachantsang P."/>
            <person name="Baldwin J."/>
            <person name="Barry A."/>
            <person name="Bayul T."/>
            <person name="Blitshsteyn B."/>
            <person name="Bloom T."/>
            <person name="Blye J."/>
            <person name="Boguslavskiy L."/>
            <person name="Borowsky M."/>
            <person name="Boukhgalter B."/>
            <person name="Brunache A."/>
            <person name="Butler J."/>
            <person name="Calixte N."/>
            <person name="Calvo S."/>
            <person name="Camarata J."/>
            <person name="Campo K."/>
            <person name="Chang J."/>
            <person name="Cheshatsang Y."/>
            <person name="Citroen M."/>
            <person name="Collymore A."/>
            <person name="Considine T."/>
            <person name="Cook A."/>
            <person name="Cooke P."/>
            <person name="Corum B."/>
            <person name="Cuomo C."/>
            <person name="David R."/>
            <person name="Dawoe T."/>
            <person name="Degray S."/>
            <person name="Dodge S."/>
            <person name="Dooley K."/>
            <person name="Dorje P."/>
            <person name="Dorjee K."/>
            <person name="Dorris L."/>
            <person name="Duffey N."/>
            <person name="Dupes A."/>
            <person name="Elkins T."/>
            <person name="Engels R."/>
            <person name="Erickson J."/>
            <person name="Farina A."/>
            <person name="Faro S."/>
            <person name="Ferreira P."/>
            <person name="Fischer H."/>
            <person name="Fitzgerald M."/>
            <person name="Foley K."/>
            <person name="Gage D."/>
            <person name="Galagan J."/>
            <person name="Gearin G."/>
            <person name="Gnerre S."/>
            <person name="Gnirke A."/>
            <person name="Goyette A."/>
            <person name="Graham J."/>
            <person name="Grandbois E."/>
            <person name="Gyaltsen K."/>
            <person name="Hafez N."/>
            <person name="Hagopian D."/>
            <person name="Hagos B."/>
            <person name="Hall J."/>
            <person name="Hatcher B."/>
            <person name="Heller A."/>
            <person name="Higgins H."/>
            <person name="Honan T."/>
            <person name="Horn A."/>
            <person name="Houde N."/>
            <person name="Hughes L."/>
            <person name="Hulme W."/>
            <person name="Husby E."/>
            <person name="Iliev I."/>
            <person name="Jaffe D."/>
            <person name="Jones C."/>
            <person name="Kamal M."/>
            <person name="Kamat A."/>
            <person name="Kamvysselis M."/>
            <person name="Karlsson E."/>
            <person name="Kells C."/>
            <person name="Kieu A."/>
            <person name="Kisner P."/>
            <person name="Kodira C."/>
            <person name="Kulbokas E."/>
            <person name="Labutti K."/>
            <person name="Lama D."/>
            <person name="Landers T."/>
            <person name="Leger J."/>
            <person name="Levine S."/>
            <person name="Lewis D."/>
            <person name="Lewis T."/>
            <person name="Lindblad-toh K."/>
            <person name="Liu X."/>
            <person name="Lokyitsang T."/>
            <person name="Lokyitsang Y."/>
            <person name="Lucien O."/>
            <person name="Lui A."/>
            <person name="Ma L.J."/>
            <person name="Mabbitt R."/>
            <person name="Macdonald J."/>
            <person name="Maclean C."/>
            <person name="Major J."/>
            <person name="Manning J."/>
            <person name="Marabella R."/>
            <person name="Maru K."/>
            <person name="Matthews C."/>
            <person name="Mauceli E."/>
            <person name="Mccarthy M."/>
            <person name="Mcdonough S."/>
            <person name="Mcghee T."/>
            <person name="Meldrim J."/>
            <person name="Meneus L."/>
            <person name="Mesirov J."/>
            <person name="Mihalev A."/>
            <person name="Mihova T."/>
            <person name="Mikkelsen T."/>
            <person name="Mlenga V."/>
            <person name="Moru K."/>
            <person name="Mozes J."/>
            <person name="Mulrain L."/>
            <person name="Munson G."/>
            <person name="Naylor J."/>
            <person name="Newes C."/>
            <person name="Nguyen C."/>
            <person name="Nguyen N."/>
            <person name="Nguyen T."/>
            <person name="Nicol R."/>
            <person name="Nielsen C."/>
            <person name="Nizzari M."/>
            <person name="Norbu C."/>
            <person name="Norbu N."/>
            <person name="O'donnell P."/>
            <person name="Okoawo O."/>
            <person name="O'leary S."/>
            <person name="Omotosho B."/>
            <person name="O'neill K."/>
            <person name="Osman S."/>
            <person name="Parker S."/>
            <person name="Perrin D."/>
            <person name="Phunkhang P."/>
            <person name="Piqani B."/>
            <person name="Purcell S."/>
            <person name="Rachupka T."/>
            <person name="Ramasamy U."/>
            <person name="Rameau R."/>
            <person name="Ray V."/>
            <person name="Raymond C."/>
            <person name="Retta R."/>
            <person name="Richardson S."/>
            <person name="Rise C."/>
            <person name="Rodriguez J."/>
            <person name="Rogers J."/>
            <person name="Rogov P."/>
            <person name="Rutman M."/>
            <person name="Schupbach R."/>
            <person name="Seaman C."/>
            <person name="Settipalli S."/>
            <person name="Sharpe T."/>
            <person name="Sheridan J."/>
            <person name="Sherpa N."/>
            <person name="Shi J."/>
            <person name="Smirnov S."/>
            <person name="Smith C."/>
            <person name="Sougnez C."/>
            <person name="Spencer B."/>
            <person name="Stalker J."/>
            <person name="Stange-thomann N."/>
            <person name="Stavropoulos S."/>
            <person name="Stetson K."/>
            <person name="Stone C."/>
            <person name="Stone S."/>
            <person name="Stubbs M."/>
            <person name="Talamas J."/>
            <person name="Tchuinga P."/>
            <person name="Tenzing P."/>
            <person name="Tesfaye S."/>
            <person name="Theodore J."/>
            <person name="Thoulutsang Y."/>
            <person name="Topham K."/>
            <person name="Towey S."/>
            <person name="Tsamla T."/>
            <person name="Tsomo N."/>
            <person name="Vallee D."/>
            <person name="Vassiliev H."/>
            <person name="Venkataraman V."/>
            <person name="Vinson J."/>
            <person name="Vo A."/>
            <person name="Wade C."/>
            <person name="Wang S."/>
            <person name="Wangchuk T."/>
            <person name="Wangdi T."/>
            <person name="Whittaker C."/>
            <person name="Wilkinson J."/>
            <person name="Wu Y."/>
            <person name="Wyman D."/>
            <person name="Yadav S."/>
            <person name="Yang S."/>
            <person name="Yang X."/>
            <person name="Yeager S."/>
            <person name="Yee E."/>
            <person name="Young G."/>
            <person name="Zainoun J."/>
            <person name="Zembeck L."/>
            <person name="Zimmer A."/>
            <person name="Zody M."/>
            <person name="Lander E."/>
        </authorList>
    </citation>
    <scope>NUCLEOTIDE SEQUENCE [LARGE SCALE GENOMIC DNA]</scope>
</reference>
<feature type="binding site" evidence="6">
    <location>
        <position position="291"/>
    </location>
    <ligand>
        <name>Na(+)</name>
        <dbReference type="ChEBI" id="CHEBI:29101"/>
        <label>1</label>
    </ligand>
</feature>
<dbReference type="SUPFAM" id="SSF161070">
    <property type="entry name" value="SNF-like"/>
    <property type="match status" value="1"/>
</dbReference>
<keyword evidence="8" id="KW-0769">Symport</keyword>
<dbReference type="PROSITE" id="PS50267">
    <property type="entry name" value="NA_NEUROTRAN_SYMP_3"/>
    <property type="match status" value="1"/>
</dbReference>
<dbReference type="GO" id="GO:0042995">
    <property type="term" value="C:cell projection"/>
    <property type="evidence" value="ECO:0007669"/>
    <property type="project" value="TreeGrafter"/>
</dbReference>
<keyword evidence="3 8" id="KW-0812">Transmembrane</keyword>
<feature type="disulfide bond" evidence="7">
    <location>
        <begin position="121"/>
        <end position="130"/>
    </location>
</feature>
<dbReference type="PRINTS" id="PR00176">
    <property type="entry name" value="NANEUSMPORT"/>
</dbReference>
<reference evidence="10" key="2">
    <citation type="submission" date="2025-08" db="UniProtKB">
        <authorList>
            <consortium name="Ensembl"/>
        </authorList>
    </citation>
    <scope>IDENTIFICATION</scope>
</reference>
<feature type="binding site" evidence="6">
    <location>
        <position position="16"/>
    </location>
    <ligand>
        <name>Na(+)</name>
        <dbReference type="ChEBI" id="CHEBI:29101"/>
        <label>1</label>
    </ligand>
</feature>
<evidence type="ECO:0000256" key="2">
    <source>
        <dbReference type="ARBA" id="ARBA00022448"/>
    </source>
</evidence>
<feature type="transmembrane region" description="Helical" evidence="9">
    <location>
        <begin position="495"/>
        <end position="516"/>
    </location>
</feature>
<keyword evidence="5 9" id="KW-0472">Membrane</keyword>
<feature type="binding site" evidence="6">
    <location>
        <position position="359"/>
    </location>
    <ligand>
        <name>Na(+)</name>
        <dbReference type="ChEBI" id="CHEBI:29101"/>
        <label>1</label>
    </ligand>
</feature>
<evidence type="ECO:0000256" key="5">
    <source>
        <dbReference type="ARBA" id="ARBA00023136"/>
    </source>
</evidence>
<feature type="transmembrane region" description="Helical" evidence="9">
    <location>
        <begin position="248"/>
        <end position="272"/>
    </location>
</feature>
<dbReference type="GO" id="GO:0005886">
    <property type="term" value="C:plasma membrane"/>
    <property type="evidence" value="ECO:0007669"/>
    <property type="project" value="TreeGrafter"/>
</dbReference>
<feature type="transmembrane region" description="Helical" evidence="9">
    <location>
        <begin position="178"/>
        <end position="197"/>
    </location>
</feature>
<comment type="subcellular location">
    <subcellularLocation>
        <location evidence="1">Membrane</location>
        <topology evidence="1">Multi-pass membrane protein</topology>
    </subcellularLocation>
</comment>
<comment type="similarity">
    <text evidence="8">Belongs to the sodium:neurotransmitter symporter (SNF) (TC 2.A.22) family.</text>
</comment>
<feature type="transmembrane region" description="Helical" evidence="9">
    <location>
        <begin position="78"/>
        <end position="105"/>
    </location>
</feature>
<dbReference type="PANTHER" id="PTHR11616:SF289">
    <property type="entry name" value="TRANSPORTER"/>
    <property type="match status" value="1"/>
</dbReference>
<reference evidence="10" key="3">
    <citation type="submission" date="2025-09" db="UniProtKB">
        <authorList>
            <consortium name="Ensembl"/>
        </authorList>
    </citation>
    <scope>IDENTIFICATION</scope>
</reference>
<evidence type="ECO:0000256" key="7">
    <source>
        <dbReference type="PIRSR" id="PIRSR600175-2"/>
    </source>
</evidence>
<feature type="transmembrane region" description="Helical" evidence="9">
    <location>
        <begin position="421"/>
        <end position="442"/>
    </location>
</feature>
<keyword evidence="6" id="KW-0479">Metal-binding</keyword>
<dbReference type="eggNOG" id="KOG3660">
    <property type="taxonomic scope" value="Eukaryota"/>
</dbReference>
<proteinExistence type="inferred from homology"/>
<feature type="binding site" evidence="6">
    <location>
        <position position="19"/>
    </location>
    <ligand>
        <name>Na(+)</name>
        <dbReference type="ChEBI" id="CHEBI:29101"/>
        <label>1</label>
    </ligand>
</feature>
<evidence type="ECO:0000313" key="11">
    <source>
        <dbReference type="Proteomes" id="UP000007875"/>
    </source>
</evidence>
<dbReference type="InterPro" id="IPR037272">
    <property type="entry name" value="SNS_sf"/>
</dbReference>
<dbReference type="GO" id="GO:0005332">
    <property type="term" value="F:gamma-aminobutyric acid:sodium:chloride symporter activity"/>
    <property type="evidence" value="ECO:0007669"/>
    <property type="project" value="TreeGrafter"/>
</dbReference>
<feature type="transmembrane region" description="Helical" evidence="9">
    <location>
        <begin position="7"/>
        <end position="25"/>
    </location>
</feature>
<dbReference type="Pfam" id="PF00209">
    <property type="entry name" value="SNF"/>
    <property type="match status" value="2"/>
</dbReference>
<dbReference type="Proteomes" id="UP000007875">
    <property type="component" value="Unassembled WGS sequence"/>
</dbReference>
<evidence type="ECO:0000256" key="8">
    <source>
        <dbReference type="RuleBase" id="RU003732"/>
    </source>
</evidence>
<feature type="binding site" evidence="6">
    <location>
        <position position="259"/>
    </location>
    <ligand>
        <name>Na(+)</name>
        <dbReference type="ChEBI" id="CHEBI:29101"/>
        <label>1</label>
    </ligand>
</feature>
<feature type="transmembrane region" description="Helical" evidence="9">
    <location>
        <begin position="344"/>
        <end position="363"/>
    </location>
</feature>
<evidence type="ECO:0000256" key="1">
    <source>
        <dbReference type="ARBA" id="ARBA00004141"/>
    </source>
</evidence>
<dbReference type="Ensembl" id="ENSCSAVT00000009295.1">
    <property type="protein sequence ID" value="ENSCSAVP00000009178.1"/>
    <property type="gene ID" value="ENSCSAVG00000005412.1"/>
</dbReference>
<keyword evidence="6" id="KW-0915">Sodium</keyword>
<feature type="binding site" evidence="6">
    <location>
        <position position="23"/>
    </location>
    <ligand>
        <name>Na(+)</name>
        <dbReference type="ChEBI" id="CHEBI:29101"/>
        <label>1</label>
    </ligand>
</feature>
<dbReference type="GO" id="GO:0046872">
    <property type="term" value="F:metal ion binding"/>
    <property type="evidence" value="ECO:0007669"/>
    <property type="project" value="UniProtKB-KW"/>
</dbReference>
<keyword evidence="2 8" id="KW-0813">Transport</keyword>
<dbReference type="PANTHER" id="PTHR11616">
    <property type="entry name" value="SODIUM/CHLORIDE DEPENDENT TRANSPORTER"/>
    <property type="match status" value="1"/>
</dbReference>
<feature type="transmembrane region" description="Helical" evidence="9">
    <location>
        <begin position="528"/>
        <end position="551"/>
    </location>
</feature>
<feature type="binding site" evidence="6">
    <location>
        <position position="360"/>
    </location>
    <ligand>
        <name>Na(+)</name>
        <dbReference type="ChEBI" id="CHEBI:29101"/>
        <label>1</label>
    </ligand>
</feature>
<organism evidence="10 11">
    <name type="scientific">Ciona savignyi</name>
    <name type="common">Pacific transparent sea squirt</name>
    <dbReference type="NCBI Taxonomy" id="51511"/>
    <lineage>
        <taxon>Eukaryota</taxon>
        <taxon>Metazoa</taxon>
        <taxon>Chordata</taxon>
        <taxon>Tunicata</taxon>
        <taxon>Ascidiacea</taxon>
        <taxon>Phlebobranchia</taxon>
        <taxon>Cionidae</taxon>
        <taxon>Ciona</taxon>
    </lineage>
</organism>
<evidence type="ECO:0000256" key="3">
    <source>
        <dbReference type="ARBA" id="ARBA00022692"/>
    </source>
</evidence>
<keyword evidence="7" id="KW-1015">Disulfide bond</keyword>
<feature type="transmembrane region" description="Helical" evidence="9">
    <location>
        <begin position="204"/>
        <end position="228"/>
    </location>
</feature>
<feature type="binding site" evidence="6">
    <location>
        <position position="356"/>
    </location>
    <ligand>
        <name>Na(+)</name>
        <dbReference type="ChEBI" id="CHEBI:29101"/>
        <label>1</label>
    </ligand>
</feature>
<feature type="transmembrane region" description="Helical" evidence="9">
    <location>
        <begin position="454"/>
        <end position="474"/>
    </location>
</feature>
<protein>
    <recommendedName>
        <fullName evidence="8">Transporter</fullName>
    </recommendedName>
</protein>
<accession>H2YV18</accession>
<evidence type="ECO:0000256" key="9">
    <source>
        <dbReference type="SAM" id="Phobius"/>
    </source>
</evidence>
<keyword evidence="4 9" id="KW-1133">Transmembrane helix</keyword>
<dbReference type="InterPro" id="IPR000175">
    <property type="entry name" value="Na/ntran_symport"/>
</dbReference>
<evidence type="ECO:0000313" key="10">
    <source>
        <dbReference type="Ensembl" id="ENSCSAVP00000009178.1"/>
    </source>
</evidence>
<dbReference type="OMA" id="CICELVA"/>
<feature type="transmembrane region" description="Helical" evidence="9">
    <location>
        <begin position="284"/>
        <end position="310"/>
    </location>
</feature>
<sequence length="563" mass="63211">RETWGRSIDFLFSAVGYSVGLGNLWRFPYLCFENGGGAFLVPYVLFTLLLGIPMMLLETSFGQYVRGGVMKSWDTIPIFKGIGFAQFVTSAYVSSTYMTLLVWIIKYMVSSCSLNLPWSTCGNHWNTENCVQFSSSVNITHNITSSAHRVSAAEEFWLFGVLGISSGIQNLGSLRSDLVLYMALLWVAVYLVTFKGIKWSSKVIYVTATLPVILIVVVLVRGCTLDGARDGLWFYLYPDLTKLANIQVWMTAATQVGYSTGIGVGYMIFLGSFNNFNQNFHRDVLVIGITNAMTSFLSGFAVFSSLGFMAKKLNVTMENVASSGPGLVFIAYPQSISLLPMPQLWGFLFFLTLLMLGFDSQVARYPILDFRLILYFQYSYLSQMITYSTFNCPQVVHFECFVTYFIDGSKRLRSIRWHREITNAVMCFMSFCVGLAMGGIYVFEMSIQSGSTGWGLFLICICELVAISWIYGLDNYFKDIKNMIGEFRGQFVLKICWKFVSPMICMAGVIYFLAGFKPLQTGSYIYPPWAQVVAQLISFSSVIFIPGYAVYIKLTSGKSFSQV</sequence>
<feature type="transmembrane region" description="Helical" evidence="9">
    <location>
        <begin position="37"/>
        <end position="57"/>
    </location>
</feature>